<organism evidence="1 2">
    <name type="scientific">Vitis vinifera</name>
    <name type="common">Grape</name>
    <dbReference type="NCBI Taxonomy" id="29760"/>
    <lineage>
        <taxon>Eukaryota</taxon>
        <taxon>Viridiplantae</taxon>
        <taxon>Streptophyta</taxon>
        <taxon>Embryophyta</taxon>
        <taxon>Tracheophyta</taxon>
        <taxon>Spermatophyta</taxon>
        <taxon>Magnoliopsida</taxon>
        <taxon>eudicotyledons</taxon>
        <taxon>Gunneridae</taxon>
        <taxon>Pentapetalae</taxon>
        <taxon>rosids</taxon>
        <taxon>Vitales</taxon>
        <taxon>Vitaceae</taxon>
        <taxon>Viteae</taxon>
        <taxon>Vitis</taxon>
    </lineage>
</organism>
<comment type="caution">
    <text evidence="1">The sequence shown here is derived from an EMBL/GenBank/DDBJ whole genome shotgun (WGS) entry which is preliminary data.</text>
</comment>
<evidence type="ECO:0000313" key="2">
    <source>
        <dbReference type="Proteomes" id="UP000288805"/>
    </source>
</evidence>
<accession>A0A438KKJ7</accession>
<dbReference type="Proteomes" id="UP000288805">
    <property type="component" value="Unassembled WGS sequence"/>
</dbReference>
<dbReference type="EMBL" id="QGNW01000004">
    <property type="protein sequence ID" value="RVX21723.1"/>
    <property type="molecule type" value="Genomic_DNA"/>
</dbReference>
<name>A0A438KKJ7_VITVI</name>
<gene>
    <name evidence="1" type="ORF">CK203_001391</name>
</gene>
<reference evidence="1 2" key="1">
    <citation type="journal article" date="2018" name="PLoS Genet.">
        <title>Population sequencing reveals clonal diversity and ancestral inbreeding in the grapevine cultivar Chardonnay.</title>
        <authorList>
            <person name="Roach M.J."/>
            <person name="Johnson D.L."/>
            <person name="Bohlmann J."/>
            <person name="van Vuuren H.J."/>
            <person name="Jones S.J."/>
            <person name="Pretorius I.S."/>
            <person name="Schmidt S.A."/>
            <person name="Borneman A.R."/>
        </authorList>
    </citation>
    <scope>NUCLEOTIDE SEQUENCE [LARGE SCALE GENOMIC DNA]</scope>
    <source>
        <strain evidence="2">cv. Chardonnay</strain>
        <tissue evidence="1">Leaf</tissue>
    </source>
</reference>
<evidence type="ECO:0000313" key="1">
    <source>
        <dbReference type="EMBL" id="RVX21723.1"/>
    </source>
</evidence>
<proteinExistence type="predicted"/>
<sequence>MSASREWTMFPVSKMRLLAAASKVALSFSLECSLRKDPHVGLCKKEGNAFGKCNLCKRNKESANQTLVHSMVIAEYDPKNDLLDQEFMLKGKWFQRKDLEHAVWGGLLIHRNNLTLDELQRISDPQKQVTREMISLH</sequence>
<dbReference type="AlphaFoldDB" id="A0A438KKJ7"/>
<protein>
    <submittedName>
        <fullName evidence="1">Uncharacterized protein</fullName>
    </submittedName>
</protein>